<organism evidence="1">
    <name type="scientific">Arion vulgaris</name>
    <dbReference type="NCBI Taxonomy" id="1028688"/>
    <lineage>
        <taxon>Eukaryota</taxon>
        <taxon>Metazoa</taxon>
        <taxon>Spiralia</taxon>
        <taxon>Lophotrochozoa</taxon>
        <taxon>Mollusca</taxon>
        <taxon>Gastropoda</taxon>
        <taxon>Heterobranchia</taxon>
        <taxon>Euthyneura</taxon>
        <taxon>Panpulmonata</taxon>
        <taxon>Eupulmonata</taxon>
        <taxon>Stylommatophora</taxon>
        <taxon>Helicina</taxon>
        <taxon>Arionoidea</taxon>
        <taxon>Arionidae</taxon>
        <taxon>Arion</taxon>
    </lineage>
</organism>
<protein>
    <submittedName>
        <fullName evidence="1">Uncharacterized protein</fullName>
    </submittedName>
</protein>
<sequence>MHTVDISSMHITLSQPRPRWMGHMSRMIDVRTPKDILYCQLVTGKHECPLLHSMYTGAAK</sequence>
<name>A0A0B7ATF9_9EUPU</name>
<accession>A0A0B7ATF9</accession>
<evidence type="ECO:0000313" key="1">
    <source>
        <dbReference type="EMBL" id="CEK83195.1"/>
    </source>
</evidence>
<proteinExistence type="predicted"/>
<dbReference type="AlphaFoldDB" id="A0A0B7ATF9"/>
<dbReference type="EMBL" id="HACG01036330">
    <property type="protein sequence ID" value="CEK83195.1"/>
    <property type="molecule type" value="Transcribed_RNA"/>
</dbReference>
<reference evidence="1" key="1">
    <citation type="submission" date="2014-12" db="EMBL/GenBank/DDBJ databases">
        <title>Insight into the proteome of Arion vulgaris.</title>
        <authorList>
            <person name="Aradska J."/>
            <person name="Bulat T."/>
            <person name="Smidak R."/>
            <person name="Sarate P."/>
            <person name="Gangsoo J."/>
            <person name="Sialana F."/>
            <person name="Bilban M."/>
            <person name="Lubec G."/>
        </authorList>
    </citation>
    <scope>NUCLEOTIDE SEQUENCE</scope>
    <source>
        <tissue evidence="1">Skin</tissue>
    </source>
</reference>
<gene>
    <name evidence="1" type="primary">ORF135726</name>
</gene>